<dbReference type="InterPro" id="IPR004045">
    <property type="entry name" value="Glutathione_S-Trfase_N"/>
</dbReference>
<dbReference type="Gene3D" id="3.40.30.10">
    <property type="entry name" value="Glutaredoxin"/>
    <property type="match status" value="1"/>
</dbReference>
<dbReference type="Pfam" id="PF13417">
    <property type="entry name" value="GST_N_3"/>
    <property type="match status" value="1"/>
</dbReference>
<name>A0A2K9LJS7_9GAMM</name>
<dbReference type="PROSITE" id="PS50404">
    <property type="entry name" value="GST_NTER"/>
    <property type="match status" value="1"/>
</dbReference>
<dbReference type="PANTHER" id="PTHR44051">
    <property type="entry name" value="GLUTATHIONE S-TRANSFERASE-RELATED"/>
    <property type="match status" value="1"/>
</dbReference>
<dbReference type="PROSITE" id="PS50405">
    <property type="entry name" value="GST_CTER"/>
    <property type="match status" value="1"/>
</dbReference>
<dbReference type="CDD" id="cd00299">
    <property type="entry name" value="GST_C_family"/>
    <property type="match status" value="1"/>
</dbReference>
<evidence type="ECO:0000259" key="1">
    <source>
        <dbReference type="PROSITE" id="PS50404"/>
    </source>
</evidence>
<keyword evidence="4" id="KW-1185">Reference proteome</keyword>
<feature type="domain" description="GST N-terminal" evidence="1">
    <location>
        <begin position="1"/>
        <end position="80"/>
    </location>
</feature>
<dbReference type="SUPFAM" id="SSF52833">
    <property type="entry name" value="Thioredoxin-like"/>
    <property type="match status" value="1"/>
</dbReference>
<dbReference type="InterPro" id="IPR004046">
    <property type="entry name" value="GST_C"/>
</dbReference>
<proteinExistence type="predicted"/>
<dbReference type="Pfam" id="PF00043">
    <property type="entry name" value="GST_C"/>
    <property type="match status" value="1"/>
</dbReference>
<evidence type="ECO:0000313" key="4">
    <source>
        <dbReference type="Proteomes" id="UP000235116"/>
    </source>
</evidence>
<organism evidence="3 4">
    <name type="scientific">Ketobacter alkanivorans</name>
    <dbReference type="NCBI Taxonomy" id="1917421"/>
    <lineage>
        <taxon>Bacteria</taxon>
        <taxon>Pseudomonadati</taxon>
        <taxon>Pseudomonadota</taxon>
        <taxon>Gammaproteobacteria</taxon>
        <taxon>Pseudomonadales</taxon>
        <taxon>Ketobacteraceae</taxon>
        <taxon>Ketobacter</taxon>
    </lineage>
</organism>
<dbReference type="InterPro" id="IPR040079">
    <property type="entry name" value="Glutathione_S-Trfase"/>
</dbReference>
<dbReference type="CDD" id="cd00570">
    <property type="entry name" value="GST_N_family"/>
    <property type="match status" value="1"/>
</dbReference>
<dbReference type="OrthoDB" id="9782992at2"/>
<accession>A0A2K9LJS7</accession>
<dbReference type="KEGG" id="kak:Kalk_08660"/>
<gene>
    <name evidence="3" type="ORF">Kalk_08660</name>
</gene>
<evidence type="ECO:0000259" key="2">
    <source>
        <dbReference type="PROSITE" id="PS50405"/>
    </source>
</evidence>
<reference evidence="4" key="1">
    <citation type="submission" date="2017-08" db="EMBL/GenBank/DDBJ databases">
        <title>Direct submision.</title>
        <authorList>
            <person name="Kim S.-J."/>
            <person name="Rhee S.-K."/>
        </authorList>
    </citation>
    <scope>NUCLEOTIDE SEQUENCE [LARGE SCALE GENOMIC DNA]</scope>
    <source>
        <strain evidence="4">GI5</strain>
    </source>
</reference>
<dbReference type="SUPFAM" id="SSF47616">
    <property type="entry name" value="GST C-terminal domain-like"/>
    <property type="match status" value="1"/>
</dbReference>
<protein>
    <recommendedName>
        <fullName evidence="5">Glutathione S-transferase</fullName>
    </recommendedName>
</protein>
<dbReference type="InterPro" id="IPR036249">
    <property type="entry name" value="Thioredoxin-like_sf"/>
</dbReference>
<dbReference type="PANTHER" id="PTHR44051:SF9">
    <property type="entry name" value="GLUTATHIONE S-TRANSFERASE 1"/>
    <property type="match status" value="1"/>
</dbReference>
<dbReference type="InterPro" id="IPR036282">
    <property type="entry name" value="Glutathione-S-Trfase_C_sf"/>
</dbReference>
<dbReference type="SFLD" id="SFLDS00019">
    <property type="entry name" value="Glutathione_Transferase_(cytos"/>
    <property type="match status" value="1"/>
</dbReference>
<dbReference type="AlphaFoldDB" id="A0A2K9LJS7"/>
<dbReference type="Gene3D" id="1.20.1050.10">
    <property type="match status" value="1"/>
</dbReference>
<dbReference type="SFLD" id="SFLDG00358">
    <property type="entry name" value="Main_(cytGST)"/>
    <property type="match status" value="1"/>
</dbReference>
<evidence type="ECO:0000313" key="3">
    <source>
        <dbReference type="EMBL" id="AUM12487.1"/>
    </source>
</evidence>
<dbReference type="EMBL" id="CP022684">
    <property type="protein sequence ID" value="AUM12487.1"/>
    <property type="molecule type" value="Genomic_DNA"/>
</dbReference>
<evidence type="ECO:0008006" key="5">
    <source>
        <dbReference type="Google" id="ProtNLM"/>
    </source>
</evidence>
<feature type="domain" description="GST C-terminal" evidence="2">
    <location>
        <begin position="85"/>
        <end position="208"/>
    </location>
</feature>
<dbReference type="InterPro" id="IPR010987">
    <property type="entry name" value="Glutathione-S-Trfase_C-like"/>
</dbReference>
<dbReference type="Proteomes" id="UP000235116">
    <property type="component" value="Chromosome"/>
</dbReference>
<dbReference type="RefSeq" id="WP_101893854.1">
    <property type="nucleotide sequence ID" value="NZ_CP022684.1"/>
</dbReference>
<sequence length="213" mass="24787">MDLYFSYLSTYSQKVLIALYEKDVSFTPHLVDLSDPAAKEEYTKLYPFGKLPLLVRDDSRMIPESSIIVEFIDTHFEQEPILIPRDPELGRRARFMDRMCDLYLNDPVVSLIFESWKPENEQNRELISKSSERIGTMYRFMDDQLGSSQYLGGDTFSIADCSAIPVLFYANSFAPFGGFDNIFRYWEEVSMRPSFVRLKQEAEPYIQAVMGDR</sequence>